<dbReference type="InterPro" id="IPR014756">
    <property type="entry name" value="Ig_E-set"/>
</dbReference>
<dbReference type="Proteomes" id="UP000429232">
    <property type="component" value="Chromosome"/>
</dbReference>
<name>A0A6I4I0I3_9SPHI</name>
<dbReference type="PANTHER" id="PTHR13833:SF71">
    <property type="entry name" value="NHL DOMAIN-CONTAINING PROTEIN"/>
    <property type="match status" value="1"/>
</dbReference>
<evidence type="ECO:0000313" key="2">
    <source>
        <dbReference type="Proteomes" id="UP000429232"/>
    </source>
</evidence>
<keyword evidence="2" id="KW-1185">Reference proteome</keyword>
<dbReference type="EMBL" id="CP066775">
    <property type="protein sequence ID" value="QQL48619.1"/>
    <property type="molecule type" value="Genomic_DNA"/>
</dbReference>
<dbReference type="InterPro" id="IPR013783">
    <property type="entry name" value="Ig-like_fold"/>
</dbReference>
<dbReference type="InterPro" id="IPR011042">
    <property type="entry name" value="6-blade_b-propeller_TolB-like"/>
</dbReference>
<dbReference type="RefSeq" id="WP_157525279.1">
    <property type="nucleotide sequence ID" value="NZ_CP066775.1"/>
</dbReference>
<evidence type="ECO:0000313" key="1">
    <source>
        <dbReference type="EMBL" id="QQL48619.1"/>
    </source>
</evidence>
<dbReference type="AlphaFoldDB" id="A0A6I4I0I3"/>
<dbReference type="KEGG" id="mgik:GO620_010530"/>
<protein>
    <submittedName>
        <fullName evidence="1">IPT/TIG domain-containing protein</fullName>
    </submittedName>
</protein>
<dbReference type="InterPro" id="IPR002909">
    <property type="entry name" value="IPT_dom"/>
</dbReference>
<dbReference type="Pfam" id="PF01833">
    <property type="entry name" value="TIG"/>
    <property type="match status" value="2"/>
</dbReference>
<dbReference type="CDD" id="cd00603">
    <property type="entry name" value="IPT_PCSR"/>
    <property type="match status" value="1"/>
</dbReference>
<sequence length="508" mass="51246">MKYLNLTPKLILMIAIALLAVTGCKKSGSVDPVPAPAPAITAISVSTAVIGSTVTITGTNFGSDITKDTVRFNGVAATISSANTTSIVVTVPATATTGKISVVTDGKTLIYPTDFTVTLLVPTITGATILPTSYGGSISIKGSNFDPNASKNTVVFAGIKALVASASSSEIIAQITTTTSITSGPVQLTSYGTTLTYTATVTVIPALGEVMSTTSMGYLAVDAAGNIYGESGNSVYKVTPAKVTSLLATAGNSANVPGNPLRGTAVDAAGNVYATGTTDAKIYKITPNGVVSTFAGSGVSAYVDGKGTAAQFIAPVGLAIDPSGNLFVCDSARVRKIAPDGTVSTFAGSATSGTADGQGAAASFNSLIAMTADFDGNLFVTNSAGTIRKITPTGLVSTLNLQGPLVTAGGYNQPITAHGIYGGNLIAADPFGNLIVCNNYGIVFGNSSPTAGVAHPVYIIDKSGLVAQYTTADLVSYQGVTADRAGNIYIGRTFYGGPGPEVYKYYKK</sequence>
<dbReference type="Gene3D" id="2.60.40.10">
    <property type="entry name" value="Immunoglobulins"/>
    <property type="match status" value="2"/>
</dbReference>
<reference evidence="1 2" key="1">
    <citation type="submission" date="2020-12" db="EMBL/GenBank/DDBJ databases">
        <title>HMF7856_wgs.fasta genome submission.</title>
        <authorList>
            <person name="Kang H."/>
            <person name="Kim H."/>
            <person name="Joh K."/>
        </authorList>
    </citation>
    <scope>NUCLEOTIDE SEQUENCE [LARGE SCALE GENOMIC DNA]</scope>
    <source>
        <strain evidence="1 2">HMF7856</strain>
    </source>
</reference>
<dbReference type="SUPFAM" id="SSF81296">
    <property type="entry name" value="E set domains"/>
    <property type="match status" value="2"/>
</dbReference>
<dbReference type="Gene3D" id="2.120.10.30">
    <property type="entry name" value="TolB, C-terminal domain"/>
    <property type="match status" value="2"/>
</dbReference>
<dbReference type="SUPFAM" id="SSF63829">
    <property type="entry name" value="Calcium-dependent phosphotriesterase"/>
    <property type="match status" value="1"/>
</dbReference>
<dbReference type="SMART" id="SM00429">
    <property type="entry name" value="IPT"/>
    <property type="match status" value="1"/>
</dbReference>
<proteinExistence type="predicted"/>
<accession>A0A6I4I0I3</accession>
<dbReference type="PANTHER" id="PTHR13833">
    <property type="match status" value="1"/>
</dbReference>
<gene>
    <name evidence="1" type="ORF">GO620_010530</name>
</gene>
<dbReference type="PROSITE" id="PS51257">
    <property type="entry name" value="PROKAR_LIPOPROTEIN"/>
    <property type="match status" value="1"/>
</dbReference>
<organism evidence="1 2">
    <name type="scientific">Mucilaginibacter ginkgonis</name>
    <dbReference type="NCBI Taxonomy" id="2682091"/>
    <lineage>
        <taxon>Bacteria</taxon>
        <taxon>Pseudomonadati</taxon>
        <taxon>Bacteroidota</taxon>
        <taxon>Sphingobacteriia</taxon>
        <taxon>Sphingobacteriales</taxon>
        <taxon>Sphingobacteriaceae</taxon>
        <taxon>Mucilaginibacter</taxon>
    </lineage>
</organism>